<evidence type="ECO:0000313" key="2">
    <source>
        <dbReference type="EMBL" id="MPN28066.1"/>
    </source>
</evidence>
<feature type="transmembrane region" description="Helical" evidence="1">
    <location>
        <begin position="61"/>
        <end position="83"/>
    </location>
</feature>
<keyword evidence="1" id="KW-0472">Membrane</keyword>
<sequence length="139" mass="14507">MGRKGAVDHTFGDAALCGGLLAGRAGGLTVGNQLFCQCHGARLGPSLPHRGRGPGDDQYKLPAWGCVVVLCQCLCKGGLLYLFMQLGQHAADRHAALAIAVQQVCKGGGQLVRCLVKHQRALLAASLLQALFALAAVHR</sequence>
<name>A0A645GPF7_9ZZZZ</name>
<dbReference type="AlphaFoldDB" id="A0A645GPF7"/>
<organism evidence="2">
    <name type="scientific">bioreactor metagenome</name>
    <dbReference type="NCBI Taxonomy" id="1076179"/>
    <lineage>
        <taxon>unclassified sequences</taxon>
        <taxon>metagenomes</taxon>
        <taxon>ecological metagenomes</taxon>
    </lineage>
</organism>
<protein>
    <submittedName>
        <fullName evidence="2">Uncharacterized protein</fullName>
    </submittedName>
</protein>
<keyword evidence="1" id="KW-0812">Transmembrane</keyword>
<keyword evidence="1" id="KW-1133">Transmembrane helix</keyword>
<comment type="caution">
    <text evidence="2">The sequence shown here is derived from an EMBL/GenBank/DDBJ whole genome shotgun (WGS) entry which is preliminary data.</text>
</comment>
<evidence type="ECO:0000256" key="1">
    <source>
        <dbReference type="SAM" id="Phobius"/>
    </source>
</evidence>
<gene>
    <name evidence="2" type="ORF">SDC9_175505</name>
</gene>
<dbReference type="EMBL" id="VSSQ01078198">
    <property type="protein sequence ID" value="MPN28066.1"/>
    <property type="molecule type" value="Genomic_DNA"/>
</dbReference>
<proteinExistence type="predicted"/>
<accession>A0A645GPF7</accession>
<reference evidence="2" key="1">
    <citation type="submission" date="2019-08" db="EMBL/GenBank/DDBJ databases">
        <authorList>
            <person name="Kucharzyk K."/>
            <person name="Murdoch R.W."/>
            <person name="Higgins S."/>
            <person name="Loffler F."/>
        </authorList>
    </citation>
    <scope>NUCLEOTIDE SEQUENCE</scope>
</reference>